<gene>
    <name evidence="1" type="ORF">BJP36_26545</name>
</gene>
<accession>A0A1D9G5T2</accession>
<name>A0A1D9G5T2_MOOP1</name>
<dbReference type="EMBL" id="CP017708">
    <property type="protein sequence ID" value="AOY82943.1"/>
    <property type="molecule type" value="Genomic_DNA"/>
</dbReference>
<organism evidence="1 2">
    <name type="scientific">Moorena producens (strain JHB)</name>
    <dbReference type="NCBI Taxonomy" id="1454205"/>
    <lineage>
        <taxon>Bacteria</taxon>
        <taxon>Bacillati</taxon>
        <taxon>Cyanobacteriota</taxon>
        <taxon>Cyanophyceae</taxon>
        <taxon>Coleofasciculales</taxon>
        <taxon>Coleofasciculaceae</taxon>
        <taxon>Moorena</taxon>
    </lineage>
</organism>
<proteinExistence type="predicted"/>
<evidence type="ECO:0000313" key="1">
    <source>
        <dbReference type="EMBL" id="AOY82943.1"/>
    </source>
</evidence>
<dbReference type="AlphaFoldDB" id="A0A1D9G5T2"/>
<sequence length="197" mass="22169">MSELTQLKFSDIQYSSTATYENDEGEGFLVQISGINKLEVEEQINNLRVSLETENNSNNADSDLKILADFADINKSEFKLSFGNDEFMERSKPEPGTIIITRQPGQLLEVKNAYIVGPYKKVEARLSASGGTAYFSLYEAPGRNGPWTEVRGKQNIEVLSGKSKPLNYETNSPKYFYLKLRGQSGIRYKVSGTWTIR</sequence>
<evidence type="ECO:0000313" key="2">
    <source>
        <dbReference type="Proteomes" id="UP000176944"/>
    </source>
</evidence>
<reference evidence="2" key="1">
    <citation type="submission" date="2016-10" db="EMBL/GenBank/DDBJ databases">
        <title>Comparative genomics uncovers the prolific and rare metabolic potential of the cyanobacterial genus Moorea.</title>
        <authorList>
            <person name="Leao T."/>
            <person name="Castelao G."/>
            <person name="Korobeynikov A."/>
            <person name="Monroe E.A."/>
            <person name="Podell S."/>
            <person name="Glukhov E."/>
            <person name="Allen E."/>
            <person name="Gerwick W.H."/>
            <person name="Gerwick L."/>
        </authorList>
    </citation>
    <scope>NUCLEOTIDE SEQUENCE [LARGE SCALE GENOMIC DNA]</scope>
    <source>
        <strain evidence="2">JHB</strain>
    </source>
</reference>
<protein>
    <submittedName>
        <fullName evidence="1">Uncharacterized protein</fullName>
    </submittedName>
</protein>
<dbReference type="Proteomes" id="UP000176944">
    <property type="component" value="Chromosome"/>
</dbReference>